<sequence>MAGTELKLDGEALTALVTKSIVDNITDEQREQFIAVAIGRLMQVEKDWTGRPKQDTPLQAALYDAMQAACRVLAVEMVEQNPALQQQLRDRINEAIASTLTDENSRLNRLVGEAISTALTSASYD</sequence>
<protein>
    <submittedName>
        <fullName evidence="1">Uncharacterized protein</fullName>
    </submittedName>
</protein>
<evidence type="ECO:0000313" key="1">
    <source>
        <dbReference type="EMBL" id="TKV61855.1"/>
    </source>
</evidence>
<dbReference type="RefSeq" id="WP_137449160.1">
    <property type="nucleotide sequence ID" value="NZ_SZZH01000001.1"/>
</dbReference>
<evidence type="ECO:0000313" key="2">
    <source>
        <dbReference type="Proteomes" id="UP000306985"/>
    </source>
</evidence>
<gene>
    <name evidence="1" type="ORF">FDO65_10030</name>
</gene>
<reference evidence="1 2" key="1">
    <citation type="submission" date="2019-05" db="EMBL/GenBank/DDBJ databases">
        <title>Nakamurella sp. N5BH11, whole genome shotgun sequence.</title>
        <authorList>
            <person name="Tuo L."/>
        </authorList>
    </citation>
    <scope>NUCLEOTIDE SEQUENCE [LARGE SCALE GENOMIC DNA]</scope>
    <source>
        <strain evidence="1 2">N5BH11</strain>
    </source>
</reference>
<keyword evidence="2" id="KW-1185">Reference proteome</keyword>
<organism evidence="1 2">
    <name type="scientific">Nakamurella flava</name>
    <dbReference type="NCBI Taxonomy" id="2576308"/>
    <lineage>
        <taxon>Bacteria</taxon>
        <taxon>Bacillati</taxon>
        <taxon>Actinomycetota</taxon>
        <taxon>Actinomycetes</taxon>
        <taxon>Nakamurellales</taxon>
        <taxon>Nakamurellaceae</taxon>
        <taxon>Nakamurella</taxon>
    </lineage>
</organism>
<comment type="caution">
    <text evidence="1">The sequence shown here is derived from an EMBL/GenBank/DDBJ whole genome shotgun (WGS) entry which is preliminary data.</text>
</comment>
<dbReference type="AlphaFoldDB" id="A0A4V6CSJ7"/>
<accession>A0A4V6CSJ7</accession>
<name>A0A4V6CSJ7_9ACTN</name>
<dbReference type="EMBL" id="SZZH01000001">
    <property type="protein sequence ID" value="TKV61855.1"/>
    <property type="molecule type" value="Genomic_DNA"/>
</dbReference>
<dbReference type="Proteomes" id="UP000306985">
    <property type="component" value="Unassembled WGS sequence"/>
</dbReference>
<proteinExistence type="predicted"/>